<reference evidence="1 2" key="1">
    <citation type="submission" date="2023-07" db="EMBL/GenBank/DDBJ databases">
        <title>Comparative genomics of wheat-associated soil bacteria to identify genetic determinants of phenazine resistance.</title>
        <authorList>
            <person name="Mouncey N."/>
        </authorList>
    </citation>
    <scope>NUCLEOTIDE SEQUENCE [LARGE SCALE GENOMIC DNA]</scope>
    <source>
        <strain evidence="1 2">W2I16</strain>
    </source>
</reference>
<evidence type="ECO:0000313" key="1">
    <source>
        <dbReference type="EMBL" id="MDQ0935681.1"/>
    </source>
</evidence>
<name>A0ABU0RUK8_9ACTN</name>
<dbReference type="Proteomes" id="UP001223072">
    <property type="component" value="Unassembled WGS sequence"/>
</dbReference>
<gene>
    <name evidence="1" type="ORF">QFZ49_005653</name>
</gene>
<dbReference type="EMBL" id="JAUSZS010000007">
    <property type="protein sequence ID" value="MDQ0935681.1"/>
    <property type="molecule type" value="Genomic_DNA"/>
</dbReference>
<keyword evidence="2" id="KW-1185">Reference proteome</keyword>
<comment type="caution">
    <text evidence="1">The sequence shown here is derived from an EMBL/GenBank/DDBJ whole genome shotgun (WGS) entry which is preliminary data.</text>
</comment>
<organism evidence="1 2">
    <name type="scientific">Streptomyces turgidiscabies</name>
    <dbReference type="NCBI Taxonomy" id="85558"/>
    <lineage>
        <taxon>Bacteria</taxon>
        <taxon>Bacillati</taxon>
        <taxon>Actinomycetota</taxon>
        <taxon>Actinomycetes</taxon>
        <taxon>Kitasatosporales</taxon>
        <taxon>Streptomycetaceae</taxon>
        <taxon>Streptomyces</taxon>
    </lineage>
</organism>
<protein>
    <submittedName>
        <fullName evidence="1">Uncharacterized protein</fullName>
    </submittedName>
</protein>
<sequence>MLGMRSEGVELHAGRVDRWGLPPDQAAIHSALPPASAGGRKALLMVAFETWLPVAISTT</sequence>
<proteinExistence type="predicted"/>
<evidence type="ECO:0000313" key="2">
    <source>
        <dbReference type="Proteomes" id="UP001223072"/>
    </source>
</evidence>
<accession>A0ABU0RUK8</accession>